<reference evidence="2 3" key="1">
    <citation type="submission" date="2018-11" db="EMBL/GenBank/DDBJ databases">
        <title>Genomic Encyclopedia of Type Strains, Phase IV (KMG-IV): sequencing the most valuable type-strain genomes for metagenomic binning, comparative biology and taxonomic classification.</title>
        <authorList>
            <person name="Goeker M."/>
        </authorList>
    </citation>
    <scope>NUCLEOTIDE SEQUENCE [LARGE SCALE GENOMIC DNA]</scope>
    <source>
        <strain evidence="2 3">DSM 5900</strain>
    </source>
</reference>
<dbReference type="SUPFAM" id="SSF56266">
    <property type="entry name" value="DmpA/ArgJ-like"/>
    <property type="match status" value="1"/>
</dbReference>
<dbReference type="EMBL" id="RJKX01000011">
    <property type="protein sequence ID" value="ROQ02002.1"/>
    <property type="molecule type" value="Genomic_DNA"/>
</dbReference>
<evidence type="ECO:0000313" key="2">
    <source>
        <dbReference type="EMBL" id="ROQ02002.1"/>
    </source>
</evidence>
<dbReference type="OrthoDB" id="9770388at2"/>
<dbReference type="InterPro" id="IPR016117">
    <property type="entry name" value="ArgJ-like_dom_sf"/>
</dbReference>
<keyword evidence="3" id="KW-1185">Reference proteome</keyword>
<dbReference type="Pfam" id="PF03576">
    <property type="entry name" value="Peptidase_S58"/>
    <property type="match status" value="1"/>
</dbReference>
<evidence type="ECO:0000256" key="1">
    <source>
        <dbReference type="ARBA" id="ARBA00007068"/>
    </source>
</evidence>
<sequence length="353" mass="36967">MTARARLRDLGIVVGRLPTGRHNAITDVAGVRVGHATVIADAPAQARSGVTVVLPTSDEPYRNQVFAGFHRFNGFGEMTGVHWVEESGILASPIAITSTYSVGVMRDALILDRFVHAPHATGVQPLVAETSDAWLSDGSRPLVTADHLHAAMAAAKSGPVAEGNVGGGTGMICHEFKGGIGTSSRRVETPSGGFMVGALVQANYGKRVELTVAGVPVGRTLTRAVVPLPRDEDGSIIIIVATDAPLLPPQCTRLAQRATVGLGRVGGTGSNGSGDLFLAFSTGNRVPSQPERPVEGLRMLPNAHMTQLFTGVAEAVEEAIINAMCMAETMTGQQGRVVHALPLDRLVELCRAR</sequence>
<dbReference type="PANTHER" id="PTHR36512:SF3">
    <property type="entry name" value="BLR5678 PROTEIN"/>
    <property type="match status" value="1"/>
</dbReference>
<dbReference type="CDD" id="cd02253">
    <property type="entry name" value="DmpA"/>
    <property type="match status" value="1"/>
</dbReference>
<proteinExistence type="inferred from homology"/>
<keyword evidence="2" id="KW-0031">Aminopeptidase</keyword>
<dbReference type="InterPro" id="IPR005321">
    <property type="entry name" value="Peptidase_S58_DmpA"/>
</dbReference>
<gene>
    <name evidence="2" type="ORF">EDC65_1189</name>
</gene>
<dbReference type="RefSeq" id="WP_123688705.1">
    <property type="nucleotide sequence ID" value="NZ_AP019700.1"/>
</dbReference>
<keyword evidence="2" id="KW-0645">Protease</keyword>
<dbReference type="Gene3D" id="3.60.70.12">
    <property type="entry name" value="L-amino peptidase D-ALA esterase/amidase"/>
    <property type="match status" value="1"/>
</dbReference>
<protein>
    <submittedName>
        <fullName evidence="2">L-aminopeptidase DmpA</fullName>
    </submittedName>
</protein>
<accession>A0A3N1M845</accession>
<name>A0A3N1M845_9PROT</name>
<organism evidence="2 3">
    <name type="scientific">Stella humosa</name>
    <dbReference type="NCBI Taxonomy" id="94"/>
    <lineage>
        <taxon>Bacteria</taxon>
        <taxon>Pseudomonadati</taxon>
        <taxon>Pseudomonadota</taxon>
        <taxon>Alphaproteobacteria</taxon>
        <taxon>Rhodospirillales</taxon>
        <taxon>Stellaceae</taxon>
        <taxon>Stella</taxon>
    </lineage>
</organism>
<keyword evidence="2" id="KW-0378">Hydrolase</keyword>
<comment type="similarity">
    <text evidence="1">Belongs to the peptidase S58 family.</text>
</comment>
<dbReference type="Proteomes" id="UP000278222">
    <property type="component" value="Unassembled WGS sequence"/>
</dbReference>
<comment type="caution">
    <text evidence="2">The sequence shown here is derived from an EMBL/GenBank/DDBJ whole genome shotgun (WGS) entry which is preliminary data.</text>
</comment>
<dbReference type="PANTHER" id="PTHR36512">
    <property type="entry name" value="D-AMINOPEPTIDASE"/>
    <property type="match status" value="1"/>
</dbReference>
<dbReference type="GO" id="GO:0004177">
    <property type="term" value="F:aminopeptidase activity"/>
    <property type="evidence" value="ECO:0007669"/>
    <property type="project" value="UniProtKB-KW"/>
</dbReference>
<evidence type="ECO:0000313" key="3">
    <source>
        <dbReference type="Proteomes" id="UP000278222"/>
    </source>
</evidence>
<dbReference type="AlphaFoldDB" id="A0A3N1M845"/>